<keyword evidence="4 16" id="KW-0812">Transmembrane</keyword>
<dbReference type="SUPFAM" id="SSF52743">
    <property type="entry name" value="Subtilisin-like"/>
    <property type="match status" value="1"/>
</dbReference>
<dbReference type="GO" id="GO:0004252">
    <property type="term" value="F:serine-type endopeptidase activity"/>
    <property type="evidence" value="ECO:0007669"/>
    <property type="project" value="UniProtKB-UniRule"/>
</dbReference>
<dbReference type="InterPro" id="IPR036852">
    <property type="entry name" value="Peptidase_S8/S53_dom_sf"/>
</dbReference>
<evidence type="ECO:0000256" key="13">
    <source>
        <dbReference type="PIRSR" id="PIRSR615500-1"/>
    </source>
</evidence>
<dbReference type="GO" id="GO:0007323">
    <property type="term" value="P:peptide pheromone maturation"/>
    <property type="evidence" value="ECO:0007669"/>
    <property type="project" value="UniProtKB-ARBA"/>
</dbReference>
<name>A0A167F2Y9_9ASCO</name>
<gene>
    <name evidence="19" type="primary">KEX2</name>
    <name evidence="19" type="ORF">AWJ20_2368</name>
</gene>
<comment type="similarity">
    <text evidence="2">Belongs to the peptidase S8 family. Furin subfamily.</text>
</comment>
<evidence type="ECO:0000256" key="10">
    <source>
        <dbReference type="ARBA" id="ARBA00023136"/>
    </source>
</evidence>
<dbReference type="InterPro" id="IPR002884">
    <property type="entry name" value="P_dom"/>
</dbReference>
<dbReference type="PRINTS" id="PR00723">
    <property type="entry name" value="SUBTILISIN"/>
</dbReference>
<dbReference type="FunFam" id="3.40.50.200:FF:000005">
    <property type="entry name" value="Proprotein convertase subtilisin/kexin type 7"/>
    <property type="match status" value="1"/>
</dbReference>
<evidence type="ECO:0000259" key="18">
    <source>
        <dbReference type="PROSITE" id="PS51829"/>
    </source>
</evidence>
<evidence type="ECO:0000313" key="19">
    <source>
        <dbReference type="EMBL" id="ANB14761.1"/>
    </source>
</evidence>
<feature type="compositionally biased region" description="Low complexity" evidence="15">
    <location>
        <begin position="732"/>
        <end position="743"/>
    </location>
</feature>
<keyword evidence="7 14" id="KW-0720">Serine protease</keyword>
<evidence type="ECO:0000256" key="12">
    <source>
        <dbReference type="ARBA" id="ARBA00023180"/>
    </source>
</evidence>
<keyword evidence="3 14" id="KW-0645">Protease</keyword>
<dbReference type="PROSITE" id="PS51829">
    <property type="entry name" value="P_HOMO_B"/>
    <property type="match status" value="1"/>
</dbReference>
<dbReference type="InterPro" id="IPR015500">
    <property type="entry name" value="Peptidase_S8_subtilisin-rel"/>
</dbReference>
<keyword evidence="12" id="KW-0325">Glycoprotein</keyword>
<evidence type="ECO:0000256" key="11">
    <source>
        <dbReference type="ARBA" id="ARBA00023145"/>
    </source>
</evidence>
<feature type="compositionally biased region" description="Low complexity" evidence="15">
    <location>
        <begin position="673"/>
        <end position="691"/>
    </location>
</feature>
<evidence type="ECO:0000256" key="4">
    <source>
        <dbReference type="ARBA" id="ARBA00022692"/>
    </source>
</evidence>
<evidence type="ECO:0000256" key="8">
    <source>
        <dbReference type="ARBA" id="ARBA00022837"/>
    </source>
</evidence>
<proteinExistence type="inferred from homology"/>
<keyword evidence="9 16" id="KW-1133">Transmembrane helix</keyword>
<evidence type="ECO:0000256" key="9">
    <source>
        <dbReference type="ARBA" id="ARBA00022989"/>
    </source>
</evidence>
<feature type="compositionally biased region" description="Low complexity" evidence="15">
    <location>
        <begin position="711"/>
        <end position="722"/>
    </location>
</feature>
<keyword evidence="11" id="KW-0865">Zymogen</keyword>
<evidence type="ECO:0000256" key="6">
    <source>
        <dbReference type="ARBA" id="ARBA00022801"/>
    </source>
</evidence>
<dbReference type="PROSITE" id="PS00138">
    <property type="entry name" value="SUBTILASE_SER"/>
    <property type="match status" value="1"/>
</dbReference>
<keyword evidence="6 14" id="KW-0378">Hydrolase</keyword>
<keyword evidence="10 16" id="KW-0472">Membrane</keyword>
<keyword evidence="20" id="KW-1185">Reference proteome</keyword>
<dbReference type="GO" id="GO:0000139">
    <property type="term" value="C:Golgi membrane"/>
    <property type="evidence" value="ECO:0007669"/>
    <property type="project" value="TreeGrafter"/>
</dbReference>
<evidence type="ECO:0000256" key="3">
    <source>
        <dbReference type="ARBA" id="ARBA00022670"/>
    </source>
</evidence>
<feature type="compositionally biased region" description="Basic and acidic residues" evidence="15">
    <location>
        <begin position="898"/>
        <end position="914"/>
    </location>
</feature>
<dbReference type="Pfam" id="PF00082">
    <property type="entry name" value="Peptidase_S8"/>
    <property type="match status" value="1"/>
</dbReference>
<dbReference type="AlphaFoldDB" id="A0A167F2Y9"/>
<sequence length="946" mass="102366">MFDSHRKSRPHGRARPRPSWLSVLASSLYASSVAGVVSANNVLSHHDHENRVYFAVELHDVVDPASFSSKYADSHNWTFEQPLGSLKNHYLFSVEKDAASKDLLHNMGAGHTHPNHHLEGKLWHNSVQTDESIHKRRLDHHQELVVDGLKSLQVLVPHSLSKRLPIPVPAPPVDSSLQVIQDAMDYLQISDPLFPKQWHLINPIQPGHDINVTGVWYQNVTGKGIAVAVVDDGLDMDHPDLQANYFADGSWDFNDKGPDPRPRLADDHHGTRCCGEIAAVRNEACGVGIAYDSKIAGIRILSKQISEAEEALALNYGMDKNDIYSCSWGPPDDGIAMAAPGLVVKQAILNGVQNGRNKLGSLFVFASGNGAANGDNCNFDGYTNSIYSITVAAIDRQGMHPFYSEACSANMVVTYSSGSSDKIVTTDVHGLCTDQHGGTSAAAPIAAGIFALVLEVRPDLTWRDLQYLAMDTAVPVNIHEPGWQKTSIGKQFHHKYGYGKLDTYAIVERAKTWQVVKPQSWFFSPKAVVNGAIKFDPDGANGGSKSLISVTADELSKANVERIEHVNVLVNIRHINRGSLTVVLTSPDGVKSELAAPRIKDQSADGIVDWTFMSVAHWGESGVGDWQLHVYNNKKETLDGELVDWTLKLWGEAKDASKARLFSLDEDNKPDNEVTPPASTSSPVPVESTTSPSPPPPAETTAPAAAPPPAETTTQPPSEPSTNPASVPGAQTTPTTTATATKKPGADDEKVPVISSAPSATTSAAATASATATPSSIWSLIPTFGLTGKTLSWVYGSILIIAGFVLGVVSYIFLSRRKDLLARLRGRQSNSSYEFDLIPSAAEADEERELFGVDDSDESDDDDDHHHHPDDGLPPRSPSPNPDTKTQKTGRGIYDTYAKSKDVDDDTEIFRVDTDVSDDDDDDEVSHGSTSSSTNHDADSDQTQLL</sequence>
<dbReference type="SUPFAM" id="SSF49785">
    <property type="entry name" value="Galactose-binding domain-like"/>
    <property type="match status" value="1"/>
</dbReference>
<dbReference type="Pfam" id="PF01483">
    <property type="entry name" value="P_proprotein"/>
    <property type="match status" value="1"/>
</dbReference>
<dbReference type="PROSITE" id="PS51892">
    <property type="entry name" value="SUBTILASE"/>
    <property type="match status" value="1"/>
</dbReference>
<feature type="signal peptide" evidence="17">
    <location>
        <begin position="1"/>
        <end position="39"/>
    </location>
</feature>
<feature type="active site" description="Charge relay system" evidence="13 14">
    <location>
        <position position="440"/>
    </location>
</feature>
<dbReference type="Proteomes" id="UP000189580">
    <property type="component" value="Chromosome b"/>
</dbReference>
<feature type="compositionally biased region" description="Basic and acidic residues" evidence="15">
    <location>
        <begin position="864"/>
        <end position="873"/>
    </location>
</feature>
<dbReference type="InterPro" id="IPR008979">
    <property type="entry name" value="Galactose-bd-like_sf"/>
</dbReference>
<feature type="compositionally biased region" description="Acidic residues" evidence="15">
    <location>
        <begin position="853"/>
        <end position="863"/>
    </location>
</feature>
<dbReference type="Gene3D" id="2.60.120.260">
    <property type="entry name" value="Galactose-binding domain-like"/>
    <property type="match status" value="1"/>
</dbReference>
<feature type="domain" description="P/Homo B" evidence="18">
    <location>
        <begin position="516"/>
        <end position="655"/>
    </location>
</feature>
<dbReference type="PROSITE" id="PS00137">
    <property type="entry name" value="SUBTILASE_HIS"/>
    <property type="match status" value="1"/>
</dbReference>
<dbReference type="InterPro" id="IPR023827">
    <property type="entry name" value="Peptidase_S8_Asp-AS"/>
</dbReference>
<dbReference type="OrthoDB" id="300641at2759"/>
<evidence type="ECO:0000256" key="1">
    <source>
        <dbReference type="ARBA" id="ARBA00004370"/>
    </source>
</evidence>
<dbReference type="FunFam" id="2.60.120.260:FF:000026">
    <property type="entry name" value="proprotein convertase subtilisin/kexin type 7"/>
    <property type="match status" value="1"/>
</dbReference>
<feature type="region of interest" description="Disordered" evidence="15">
    <location>
        <begin position="853"/>
        <end position="946"/>
    </location>
</feature>
<dbReference type="PROSITE" id="PS00136">
    <property type="entry name" value="SUBTILASE_ASP"/>
    <property type="match status" value="1"/>
</dbReference>
<feature type="compositionally biased region" description="Acidic residues" evidence="15">
    <location>
        <begin position="915"/>
        <end position="924"/>
    </location>
</feature>
<feature type="region of interest" description="Disordered" evidence="15">
    <location>
        <begin position="663"/>
        <end position="753"/>
    </location>
</feature>
<accession>A0A167F2Y9</accession>
<dbReference type="GO" id="GO:0016485">
    <property type="term" value="P:protein processing"/>
    <property type="evidence" value="ECO:0007669"/>
    <property type="project" value="TreeGrafter"/>
</dbReference>
<organism evidence="19 20">
    <name type="scientific">Sugiyamaella lignohabitans</name>
    <dbReference type="NCBI Taxonomy" id="796027"/>
    <lineage>
        <taxon>Eukaryota</taxon>
        <taxon>Fungi</taxon>
        <taxon>Dikarya</taxon>
        <taxon>Ascomycota</taxon>
        <taxon>Saccharomycotina</taxon>
        <taxon>Dipodascomycetes</taxon>
        <taxon>Dipodascales</taxon>
        <taxon>Trichomonascaceae</taxon>
        <taxon>Sugiyamaella</taxon>
    </lineage>
</organism>
<dbReference type="GeneID" id="30034271"/>
<dbReference type="GO" id="GO:0005802">
    <property type="term" value="C:trans-Golgi network"/>
    <property type="evidence" value="ECO:0007669"/>
    <property type="project" value="TreeGrafter"/>
</dbReference>
<evidence type="ECO:0000256" key="14">
    <source>
        <dbReference type="PROSITE-ProRule" id="PRU01240"/>
    </source>
</evidence>
<evidence type="ECO:0000256" key="5">
    <source>
        <dbReference type="ARBA" id="ARBA00022729"/>
    </source>
</evidence>
<dbReference type="InterPro" id="IPR022398">
    <property type="entry name" value="Peptidase_S8_His-AS"/>
</dbReference>
<dbReference type="CDD" id="cd04059">
    <property type="entry name" value="Peptidases_S8_Protein_convertases_Kexins_Furin-like"/>
    <property type="match status" value="1"/>
</dbReference>
<feature type="transmembrane region" description="Helical" evidence="16">
    <location>
        <begin position="793"/>
        <end position="814"/>
    </location>
</feature>
<evidence type="ECO:0000256" key="17">
    <source>
        <dbReference type="SAM" id="SignalP"/>
    </source>
</evidence>
<dbReference type="PANTHER" id="PTHR42884:SF14">
    <property type="entry name" value="NEUROENDOCRINE CONVERTASE 1"/>
    <property type="match status" value="1"/>
</dbReference>
<feature type="chain" id="PRO_5007886093" evidence="17">
    <location>
        <begin position="40"/>
        <end position="946"/>
    </location>
</feature>
<dbReference type="PANTHER" id="PTHR42884">
    <property type="entry name" value="PROPROTEIN CONVERTASE SUBTILISIN/KEXIN-RELATED"/>
    <property type="match status" value="1"/>
</dbReference>
<evidence type="ECO:0000256" key="16">
    <source>
        <dbReference type="SAM" id="Phobius"/>
    </source>
</evidence>
<dbReference type="InterPro" id="IPR034182">
    <property type="entry name" value="Kexin/furin"/>
</dbReference>
<protein>
    <submittedName>
        <fullName evidence="19">Kexin KEX2</fullName>
    </submittedName>
</protein>
<dbReference type="InterPro" id="IPR000209">
    <property type="entry name" value="Peptidase_S8/S53_dom"/>
</dbReference>
<evidence type="ECO:0000256" key="7">
    <source>
        <dbReference type="ARBA" id="ARBA00022825"/>
    </source>
</evidence>
<dbReference type="InterPro" id="IPR023828">
    <property type="entry name" value="Peptidase_S8_Ser-AS"/>
</dbReference>
<dbReference type="KEGG" id="slb:AWJ20_2368"/>
<evidence type="ECO:0000313" key="20">
    <source>
        <dbReference type="Proteomes" id="UP000189580"/>
    </source>
</evidence>
<keyword evidence="8" id="KW-0106">Calcium</keyword>
<comment type="subcellular location">
    <subcellularLocation>
        <location evidence="1">Membrane</location>
    </subcellularLocation>
</comment>
<dbReference type="EMBL" id="CP014503">
    <property type="protein sequence ID" value="ANB14761.1"/>
    <property type="molecule type" value="Genomic_DNA"/>
</dbReference>
<evidence type="ECO:0000256" key="2">
    <source>
        <dbReference type="ARBA" id="ARBA00005325"/>
    </source>
</evidence>
<dbReference type="Gene3D" id="3.40.50.200">
    <property type="entry name" value="Peptidase S8/S53 domain"/>
    <property type="match status" value="1"/>
</dbReference>
<feature type="active site" description="Charge relay system" evidence="13 14">
    <location>
        <position position="231"/>
    </location>
</feature>
<evidence type="ECO:0000256" key="15">
    <source>
        <dbReference type="SAM" id="MobiDB-lite"/>
    </source>
</evidence>
<feature type="compositionally biased region" description="Polar residues" evidence="15">
    <location>
        <begin position="927"/>
        <end position="946"/>
    </location>
</feature>
<feature type="active site" description="Charge relay system" evidence="13 14">
    <location>
        <position position="269"/>
    </location>
</feature>
<reference evidence="19 20" key="1">
    <citation type="submission" date="2016-02" db="EMBL/GenBank/DDBJ databases">
        <title>Complete genome sequence and transcriptome regulation of the pentose utilising yeast Sugiyamaella lignohabitans.</title>
        <authorList>
            <person name="Bellasio M."/>
            <person name="Peymann A."/>
            <person name="Valli M."/>
            <person name="Sipitzky M."/>
            <person name="Graf A."/>
            <person name="Sauer M."/>
            <person name="Marx H."/>
            <person name="Mattanovich D."/>
        </authorList>
    </citation>
    <scope>NUCLEOTIDE SEQUENCE [LARGE SCALE GENOMIC DNA]</scope>
    <source>
        <strain evidence="19 20">CBS 10342</strain>
    </source>
</reference>
<keyword evidence="5 17" id="KW-0732">Signal</keyword>
<dbReference type="RefSeq" id="XP_018737238.1">
    <property type="nucleotide sequence ID" value="XM_018879308.1"/>
</dbReference>